<dbReference type="PROSITE" id="PS51542">
    <property type="entry name" value="FYRN"/>
    <property type="match status" value="1"/>
</dbReference>
<dbReference type="InterPro" id="IPR013083">
    <property type="entry name" value="Znf_RING/FYVE/PHD"/>
</dbReference>
<protein>
    <recommendedName>
        <fullName evidence="6">Transforming growth factor beta regulator 1</fullName>
    </recommendedName>
</protein>
<dbReference type="PANTHER" id="PTHR22715">
    <property type="entry name" value="TRANSFORMING GROWTH FACTOR BETA REGULATED GENE 1"/>
    <property type="match status" value="1"/>
</dbReference>
<dbReference type="PANTHER" id="PTHR22715:SF0">
    <property type="entry name" value="TRANSFORMING GROWTH FACTOR BETA REGULATOR 1"/>
    <property type="match status" value="1"/>
</dbReference>
<proteinExistence type="predicted"/>
<dbReference type="SMART" id="SM00542">
    <property type="entry name" value="FYRC"/>
    <property type="match status" value="1"/>
</dbReference>
<feature type="compositionally biased region" description="Acidic residues" evidence="3">
    <location>
        <begin position="540"/>
        <end position="550"/>
    </location>
</feature>
<name>A0ABR2YC93_9CHLO</name>
<keyword evidence="5" id="KW-1185">Reference proteome</keyword>
<keyword evidence="2" id="KW-0539">Nucleus</keyword>
<feature type="compositionally biased region" description="Basic residues" evidence="3">
    <location>
        <begin position="527"/>
        <end position="536"/>
    </location>
</feature>
<feature type="compositionally biased region" description="Basic residues" evidence="3">
    <location>
        <begin position="337"/>
        <end position="349"/>
    </location>
</feature>
<feature type="region of interest" description="Disordered" evidence="3">
    <location>
        <begin position="243"/>
        <end position="350"/>
    </location>
</feature>
<evidence type="ECO:0000256" key="1">
    <source>
        <dbReference type="ARBA" id="ARBA00004123"/>
    </source>
</evidence>
<dbReference type="Pfam" id="PF05964">
    <property type="entry name" value="FYRN"/>
    <property type="match status" value="1"/>
</dbReference>
<dbReference type="SUPFAM" id="SSF57850">
    <property type="entry name" value="RING/U-box"/>
    <property type="match status" value="1"/>
</dbReference>
<evidence type="ECO:0000256" key="3">
    <source>
        <dbReference type="SAM" id="MobiDB-lite"/>
    </source>
</evidence>
<feature type="compositionally biased region" description="Basic and acidic residues" evidence="3">
    <location>
        <begin position="243"/>
        <end position="252"/>
    </location>
</feature>
<sequence length="656" mass="70398">MFADGSKAIATQKNEDLFKQLESRELTEEELGIIQSRVALQRKMLQEYEKRERSRKIQEIQSICPDVTEEEALKALDLCNQREEEAAAQLADAAFLRRVRVSLGVAVPSVAPKTRSWAAKPAASRPKKIDPNHCSEEVFFGAFRGRGFPATTTAAARPAAFVAPVQASKRTHAAATTKADLEEAAEPDALVADTDGEQEELEVSEPAHKAQPSPSPAPSASVPQMYGLVRELSDGTVRPATDSELHAAHECPRSPSTAAVSPAHSTRSRQAASAPTEAAPSKANRAAAVPRPEETDVEGEATDSGAAQARKGSQQGKHKAGPSKPPRRTVGAISRSGHTKAGRVRQKSHKQAEIVAVGTLRAESGWYNSGYIFPEGFTSRVSFRSSVVLDQLCVHECTVIGAGGRFWPAPTFKVTALDRADEPLIAKSCTGCWSAVLKRINAEIEGRRRAGEDLPPPPKTAIAGPEYFGLNQPEIMAAIEALDPDGACEDYWAGKADREAAAAGLPLPERAAQHRATGSAPRPAGAPRRRAGKRGRNGSDGDDDDSENDEAGAAGNRWSAVSRTDRYRKRCAADGDAAEYVDTENPLPGFIDPITLEPVVTPAVSSHGHVMGLATWKAVLAESGLCPFTKTPMRWEACTVLTHSNIERYRDRIKSN</sequence>
<dbReference type="Gene3D" id="3.30.40.10">
    <property type="entry name" value="Zinc/RING finger domain, C3HC4 (zinc finger)"/>
    <property type="match status" value="1"/>
</dbReference>
<dbReference type="Proteomes" id="UP001491310">
    <property type="component" value="Unassembled WGS sequence"/>
</dbReference>
<feature type="region of interest" description="Disordered" evidence="3">
    <location>
        <begin position="511"/>
        <end position="559"/>
    </location>
</feature>
<evidence type="ECO:0000256" key="2">
    <source>
        <dbReference type="ARBA" id="ARBA00023242"/>
    </source>
</evidence>
<comment type="caution">
    <text evidence="4">The sequence shown here is derived from an EMBL/GenBank/DDBJ whole genome shotgun (WGS) entry which is preliminary data.</text>
</comment>
<dbReference type="Gene3D" id="3.30.160.360">
    <property type="match status" value="1"/>
</dbReference>
<feature type="compositionally biased region" description="Basic residues" evidence="3">
    <location>
        <begin position="316"/>
        <end position="327"/>
    </location>
</feature>
<dbReference type="Pfam" id="PF05965">
    <property type="entry name" value="FYRC"/>
    <property type="match status" value="1"/>
</dbReference>
<evidence type="ECO:0000313" key="5">
    <source>
        <dbReference type="Proteomes" id="UP001491310"/>
    </source>
</evidence>
<evidence type="ECO:0000313" key="4">
    <source>
        <dbReference type="EMBL" id="KAK9902100.1"/>
    </source>
</evidence>
<feature type="compositionally biased region" description="Acidic residues" evidence="3">
    <location>
        <begin position="194"/>
        <end position="203"/>
    </location>
</feature>
<organism evidence="4 5">
    <name type="scientific">Coccomyxa subellipsoidea</name>
    <dbReference type="NCBI Taxonomy" id="248742"/>
    <lineage>
        <taxon>Eukaryota</taxon>
        <taxon>Viridiplantae</taxon>
        <taxon>Chlorophyta</taxon>
        <taxon>core chlorophytes</taxon>
        <taxon>Trebouxiophyceae</taxon>
        <taxon>Trebouxiophyceae incertae sedis</taxon>
        <taxon>Coccomyxaceae</taxon>
        <taxon>Coccomyxa</taxon>
    </lineage>
</organism>
<feature type="compositionally biased region" description="Low complexity" evidence="3">
    <location>
        <begin position="515"/>
        <end position="526"/>
    </location>
</feature>
<feature type="region of interest" description="Disordered" evidence="3">
    <location>
        <begin position="165"/>
        <end position="222"/>
    </location>
</feature>
<dbReference type="InterPro" id="IPR040092">
    <property type="entry name" value="TBRG1"/>
</dbReference>
<feature type="compositionally biased region" description="Polar residues" evidence="3">
    <location>
        <begin position="254"/>
        <end position="273"/>
    </location>
</feature>
<evidence type="ECO:0008006" key="6">
    <source>
        <dbReference type="Google" id="ProtNLM"/>
    </source>
</evidence>
<reference evidence="4 5" key="1">
    <citation type="journal article" date="2024" name="Nat. Commun.">
        <title>Phylogenomics reveals the evolutionary origins of lichenization in chlorophyte algae.</title>
        <authorList>
            <person name="Puginier C."/>
            <person name="Libourel C."/>
            <person name="Otte J."/>
            <person name="Skaloud P."/>
            <person name="Haon M."/>
            <person name="Grisel S."/>
            <person name="Petersen M."/>
            <person name="Berrin J.G."/>
            <person name="Delaux P.M."/>
            <person name="Dal Grande F."/>
            <person name="Keller J."/>
        </authorList>
    </citation>
    <scope>NUCLEOTIDE SEQUENCE [LARGE SCALE GENOMIC DNA]</scope>
    <source>
        <strain evidence="4 5">SAG 216-7</strain>
    </source>
</reference>
<accession>A0ABR2YC93</accession>
<dbReference type="PROSITE" id="PS51543">
    <property type="entry name" value="FYRC"/>
    <property type="match status" value="1"/>
</dbReference>
<gene>
    <name evidence="4" type="ORF">WJX75_004415</name>
</gene>
<comment type="subcellular location">
    <subcellularLocation>
        <location evidence="1">Nucleus</location>
    </subcellularLocation>
</comment>
<dbReference type="InterPro" id="IPR003888">
    <property type="entry name" value="FYrich_N"/>
</dbReference>
<dbReference type="EMBL" id="JALJOT010000016">
    <property type="protein sequence ID" value="KAK9902100.1"/>
    <property type="molecule type" value="Genomic_DNA"/>
</dbReference>
<dbReference type="InterPro" id="IPR003889">
    <property type="entry name" value="FYrich_C"/>
</dbReference>